<dbReference type="EMBL" id="LGSZ01000048">
    <property type="protein sequence ID" value="KPH79604.1"/>
    <property type="molecule type" value="Genomic_DNA"/>
</dbReference>
<evidence type="ECO:0000313" key="2">
    <source>
        <dbReference type="Proteomes" id="UP000037822"/>
    </source>
</evidence>
<organism evidence="1 2">
    <name type="scientific">Bosea vaviloviae</name>
    <dbReference type="NCBI Taxonomy" id="1526658"/>
    <lineage>
        <taxon>Bacteria</taxon>
        <taxon>Pseudomonadati</taxon>
        <taxon>Pseudomonadota</taxon>
        <taxon>Alphaproteobacteria</taxon>
        <taxon>Hyphomicrobiales</taxon>
        <taxon>Boseaceae</taxon>
        <taxon>Bosea</taxon>
    </lineage>
</organism>
<dbReference type="AlphaFoldDB" id="A0A0N0MAG4"/>
<name>A0A0N0MAG4_9HYPH</name>
<evidence type="ECO:0000313" key="1">
    <source>
        <dbReference type="EMBL" id="KPH79604.1"/>
    </source>
</evidence>
<dbReference type="OrthoDB" id="8433179at2"/>
<dbReference type="Proteomes" id="UP000037822">
    <property type="component" value="Unassembled WGS sequence"/>
</dbReference>
<keyword evidence="2" id="KW-1185">Reference proteome</keyword>
<sequence>MNSSISHFSWVGLAVAGFVAIEAAIGFFAPRPDALRTNLLELSFAKPEMLQRAFVHEKLLAFDDAHPDIIQVGDSSGMHGVQSPIVESYLGGRSYLNLSVASNLGYSGFYAMARRAMERSGTVKVLVLYFTPGGGAFPKTLINGRDLMGPDLQRELVSPFHQLFHTPSLGLRRDVTDRLYYINGKLNQVGRPLIANSGYFMLRDIIAPSGGWARETDTADDTVARLFQAASPGLSGYTDEEIVRIQRANGTFANVPRAFDWSKLSYRTTLEMVLDDYLALARKHGARLVVATNPVPESFRSDAFKVGFDMDGISRALKDYGAQHQDVSILDISYWPDSKFSVFSHIATPYSAESSHRVGRFLAGLDKDLPPPNARQTPYRSPDRVVLDMGASPTLYGFDAAEKAAGTTFRRLRAGRYEALAYARVNPQAQQELRISVLNAPDDAVLRDIAIGIYGSAATRLPDIQDDGKLILRFSLPSEATQRFGGWLELTLSTRGATTWQTNALDPAATGPQLQIDRMELVSP</sequence>
<dbReference type="RefSeq" id="WP_054210271.1">
    <property type="nucleotide sequence ID" value="NZ_LGSZ01000048.1"/>
</dbReference>
<reference evidence="1 2" key="1">
    <citation type="submission" date="2015-07" db="EMBL/GenBank/DDBJ databases">
        <title>Whole genome sequencing of Bosea vaviloviae isolated from cave pool.</title>
        <authorList>
            <person name="Tan N.E.H."/>
            <person name="Lee Y.P."/>
            <person name="Gan H.M."/>
            <person name="Barton H."/>
            <person name="Savka M.A."/>
        </authorList>
    </citation>
    <scope>NUCLEOTIDE SEQUENCE [LARGE SCALE GENOMIC DNA]</scope>
    <source>
        <strain evidence="1 2">SD260</strain>
    </source>
</reference>
<protein>
    <submittedName>
        <fullName evidence="1">Uncharacterized protein</fullName>
    </submittedName>
</protein>
<proteinExistence type="predicted"/>
<gene>
    <name evidence="1" type="ORF">AE618_17160</name>
</gene>
<comment type="caution">
    <text evidence="1">The sequence shown here is derived from an EMBL/GenBank/DDBJ whole genome shotgun (WGS) entry which is preliminary data.</text>
</comment>
<accession>A0A0N0MAG4</accession>
<dbReference type="PATRIC" id="fig|1526658.3.peg.181"/>